<dbReference type="STRING" id="1081102.A0A167UI12"/>
<dbReference type="Pfam" id="PF00249">
    <property type="entry name" value="Myb_DNA-binding"/>
    <property type="match status" value="1"/>
</dbReference>
<feature type="region of interest" description="Disordered" evidence="2">
    <location>
        <begin position="552"/>
        <end position="666"/>
    </location>
</feature>
<organism evidence="5 6">
    <name type="scientific">Niveomyces insectorum RCEF 264</name>
    <dbReference type="NCBI Taxonomy" id="1081102"/>
    <lineage>
        <taxon>Eukaryota</taxon>
        <taxon>Fungi</taxon>
        <taxon>Dikarya</taxon>
        <taxon>Ascomycota</taxon>
        <taxon>Pezizomycotina</taxon>
        <taxon>Sordariomycetes</taxon>
        <taxon>Hypocreomycetidae</taxon>
        <taxon>Hypocreales</taxon>
        <taxon>Cordycipitaceae</taxon>
        <taxon>Niveomyces</taxon>
    </lineage>
</organism>
<reference evidence="5 6" key="1">
    <citation type="journal article" date="2016" name="Genome Biol. Evol.">
        <title>Divergent and convergent evolution of fungal pathogenicity.</title>
        <authorList>
            <person name="Shang Y."/>
            <person name="Xiao G."/>
            <person name="Zheng P."/>
            <person name="Cen K."/>
            <person name="Zhan S."/>
            <person name="Wang C."/>
        </authorList>
    </citation>
    <scope>NUCLEOTIDE SEQUENCE [LARGE SCALE GENOMIC DNA]</scope>
    <source>
        <strain evidence="5 6">RCEF 264</strain>
    </source>
</reference>
<dbReference type="OrthoDB" id="1109245at2759"/>
<keyword evidence="6" id="KW-1185">Reference proteome</keyword>
<feature type="compositionally biased region" description="Low complexity" evidence="2">
    <location>
        <begin position="319"/>
        <end position="328"/>
    </location>
</feature>
<accession>A0A167UI12</accession>
<feature type="compositionally biased region" description="Polar residues" evidence="2">
    <location>
        <begin position="591"/>
        <end position="626"/>
    </location>
</feature>
<feature type="compositionally biased region" description="Low complexity" evidence="2">
    <location>
        <begin position="68"/>
        <end position="77"/>
    </location>
</feature>
<feature type="compositionally biased region" description="Low complexity" evidence="2">
    <location>
        <begin position="256"/>
        <end position="279"/>
    </location>
</feature>
<feature type="compositionally biased region" description="Low complexity" evidence="2">
    <location>
        <begin position="446"/>
        <end position="459"/>
    </location>
</feature>
<dbReference type="AlphaFoldDB" id="A0A167UI12"/>
<evidence type="ECO:0000259" key="3">
    <source>
        <dbReference type="PROSITE" id="PS50090"/>
    </source>
</evidence>
<dbReference type="Proteomes" id="UP000076874">
    <property type="component" value="Unassembled WGS sequence"/>
</dbReference>
<dbReference type="SUPFAM" id="SSF46689">
    <property type="entry name" value="Homeodomain-like"/>
    <property type="match status" value="2"/>
</dbReference>
<evidence type="ECO:0000256" key="2">
    <source>
        <dbReference type="SAM" id="MobiDB-lite"/>
    </source>
</evidence>
<dbReference type="InterPro" id="IPR052450">
    <property type="entry name" value="TRBD-Containing_Protein"/>
</dbReference>
<feature type="compositionally biased region" description="Basic and acidic residues" evidence="2">
    <location>
        <begin position="653"/>
        <end position="663"/>
    </location>
</feature>
<evidence type="ECO:0000259" key="4">
    <source>
        <dbReference type="PROSITE" id="PS51294"/>
    </source>
</evidence>
<evidence type="ECO:0000313" key="5">
    <source>
        <dbReference type="EMBL" id="OAA61596.1"/>
    </source>
</evidence>
<dbReference type="SMART" id="SM00717">
    <property type="entry name" value="SANT"/>
    <property type="match status" value="2"/>
</dbReference>
<feature type="region of interest" description="Disordered" evidence="2">
    <location>
        <begin position="443"/>
        <end position="471"/>
    </location>
</feature>
<dbReference type="PROSITE" id="PS50090">
    <property type="entry name" value="MYB_LIKE"/>
    <property type="match status" value="1"/>
</dbReference>
<feature type="compositionally biased region" description="Basic and acidic residues" evidence="2">
    <location>
        <begin position="21"/>
        <end position="38"/>
    </location>
</feature>
<dbReference type="PROSITE" id="PS51294">
    <property type="entry name" value="HTH_MYB"/>
    <property type="match status" value="1"/>
</dbReference>
<evidence type="ECO:0000313" key="6">
    <source>
        <dbReference type="Proteomes" id="UP000076874"/>
    </source>
</evidence>
<dbReference type="EMBL" id="AZHD01000007">
    <property type="protein sequence ID" value="OAA61596.1"/>
    <property type="molecule type" value="Genomic_DNA"/>
</dbReference>
<dbReference type="Gene3D" id="1.10.10.60">
    <property type="entry name" value="Homeodomain-like"/>
    <property type="match status" value="2"/>
</dbReference>
<dbReference type="PANTHER" id="PTHR46734">
    <property type="entry name" value="TELOMERIC REPEAT-BINDING FACTOR 1 TERF1"/>
    <property type="match status" value="1"/>
</dbReference>
<sequence>MAANTMATIEPRLMHLLNVNDSKDHLPPIQSRPDDPVSPKDTAFHPLPPLPFRSPGSTAPAPVVSGKQEQQQQQSNQVATAAPGSAFGQTVGDEESTVAGGFGGSGWPMRSLRMVLGETANNAADAAMFSGGLDDPAMAVMSASSIGKRPRILPHTEELMQLPQPLKKQKSSQQVGSLSQAFPPIINGLHEPPPNAAVFPPIASVEFDADDVLSRGPLAADFANSANSAAAGARGEKGRKGKGISRSGGGDLLGGTRSPSSTRPDRTSVTSTSSTVALPPTGPGTVLPVSAFVSPPTSEKDFRTSSAPAKSRTRETSETAETPSPSASGPAVTKSKRRATKPRRRWTEDETNQLLIGVSRHGLGKWTSILEDPEFSFSNRTAGDLKDRFRTCCPDELRGKLNQREPPATTGYDASSPPATTTNRLKTKTSLSLEDLLIESDEQADQHGQAQDTAGAAAGPSRPAKLRKRRVHRRNMEDMVKLGIQGPFKRSHRRERRPFTEQDDKEILEGLQIYGPAWTKIHRHAGFNLSSRQPTDLRDRVRNKYPEIYASIEKGAFQPQQDTARKTLSPTTTGNHDHPGSDGGLTKGGVNASSKPSVNTTSEKSTAASNALDTSFSHPPSTSSVHQPAPSLHQANSGEQLSRRPNLPSSSIRAEHMDSHDPSIFDLGESSTSSFLNNVGEMDISRLLLEDPHIPPYSL</sequence>
<evidence type="ECO:0000256" key="1">
    <source>
        <dbReference type="ARBA" id="ARBA00023242"/>
    </source>
</evidence>
<dbReference type="InterPro" id="IPR001005">
    <property type="entry name" value="SANT/Myb"/>
</dbReference>
<keyword evidence="1" id="KW-0539">Nucleus</keyword>
<feature type="region of interest" description="Disordered" evidence="2">
    <location>
        <begin position="226"/>
        <end position="348"/>
    </location>
</feature>
<feature type="region of interest" description="Disordered" evidence="2">
    <location>
        <begin position="19"/>
        <end position="104"/>
    </location>
</feature>
<proteinExistence type="predicted"/>
<dbReference type="CDD" id="cd11660">
    <property type="entry name" value="SANT_TRF"/>
    <property type="match status" value="2"/>
</dbReference>
<feature type="domain" description="HTH myb-type" evidence="4">
    <location>
        <begin position="338"/>
        <end position="397"/>
    </location>
</feature>
<feature type="compositionally biased region" description="Polar residues" evidence="2">
    <location>
        <begin position="558"/>
        <end position="574"/>
    </location>
</feature>
<dbReference type="InterPro" id="IPR017930">
    <property type="entry name" value="Myb_dom"/>
</dbReference>
<keyword evidence="5" id="KW-0238">DNA-binding</keyword>
<dbReference type="InterPro" id="IPR009057">
    <property type="entry name" value="Homeodomain-like_sf"/>
</dbReference>
<feature type="compositionally biased region" description="Basic residues" evidence="2">
    <location>
        <begin position="334"/>
        <end position="344"/>
    </location>
</feature>
<feature type="region of interest" description="Disordered" evidence="2">
    <location>
        <begin position="398"/>
        <end position="428"/>
    </location>
</feature>
<dbReference type="GO" id="GO:0003677">
    <property type="term" value="F:DNA binding"/>
    <property type="evidence" value="ECO:0007669"/>
    <property type="project" value="UniProtKB-KW"/>
</dbReference>
<comment type="caution">
    <text evidence="5">The sequence shown here is derived from an EMBL/GenBank/DDBJ whole genome shotgun (WGS) entry which is preliminary data.</text>
</comment>
<gene>
    <name evidence="5" type="ORF">SPI_04455</name>
</gene>
<dbReference type="PANTHER" id="PTHR46734:SF1">
    <property type="entry name" value="TELOMERIC REPEAT-BINDING FACTOR 1"/>
    <property type="match status" value="1"/>
</dbReference>
<feature type="domain" description="Myb-like" evidence="3">
    <location>
        <begin position="338"/>
        <end position="391"/>
    </location>
</feature>
<name>A0A167UI12_9HYPO</name>
<protein>
    <submittedName>
        <fullName evidence="5">Myb DNA-binding domain containing protein</fullName>
    </submittedName>
</protein>